<name>A0A485CXS7_RAOPL</name>
<reference evidence="3 4" key="1">
    <citation type="submission" date="2019-03" db="EMBL/GenBank/DDBJ databases">
        <authorList>
            <consortium name="Pathogen Informatics"/>
        </authorList>
    </citation>
    <scope>NUCLEOTIDE SEQUENCE [LARGE SCALE GENOMIC DNA]</scope>
    <source>
        <strain evidence="3 4">NCTC12998</strain>
    </source>
</reference>
<protein>
    <recommendedName>
        <fullName evidence="5">Cystathionine beta-lyase</fullName>
    </recommendedName>
</protein>
<organism evidence="3 4">
    <name type="scientific">Raoultella planticola</name>
    <name type="common">Klebsiella planticola</name>
    <dbReference type="NCBI Taxonomy" id="575"/>
    <lineage>
        <taxon>Bacteria</taxon>
        <taxon>Pseudomonadati</taxon>
        <taxon>Pseudomonadota</taxon>
        <taxon>Gammaproteobacteria</taxon>
        <taxon>Enterobacterales</taxon>
        <taxon>Enterobacteriaceae</taxon>
        <taxon>Klebsiella/Raoultella group</taxon>
        <taxon>Raoultella</taxon>
    </lineage>
</organism>
<dbReference type="PANTHER" id="PTHR43525:SF1">
    <property type="entry name" value="PROTEIN MALY"/>
    <property type="match status" value="1"/>
</dbReference>
<evidence type="ECO:0008006" key="5">
    <source>
        <dbReference type="Google" id="ProtNLM"/>
    </source>
</evidence>
<dbReference type="Proteomes" id="UP000345637">
    <property type="component" value="Unassembled WGS sequence"/>
</dbReference>
<dbReference type="SUPFAM" id="SSF53383">
    <property type="entry name" value="PLP-dependent transferases"/>
    <property type="match status" value="1"/>
</dbReference>
<gene>
    <name evidence="3" type="primary">malY_2</name>
    <name evidence="3" type="ORF">NCTC12998_06730</name>
</gene>
<dbReference type="InterPro" id="IPR051798">
    <property type="entry name" value="Class-II_PLP-Dep_Aminotrans"/>
</dbReference>
<evidence type="ECO:0000313" key="4">
    <source>
        <dbReference type="Proteomes" id="UP000345637"/>
    </source>
</evidence>
<evidence type="ECO:0000313" key="3">
    <source>
        <dbReference type="EMBL" id="VFS89659.1"/>
    </source>
</evidence>
<accession>A0A485CXS7</accession>
<evidence type="ECO:0000256" key="1">
    <source>
        <dbReference type="ARBA" id="ARBA00001933"/>
    </source>
</evidence>
<proteinExistence type="predicted"/>
<dbReference type="InterPro" id="IPR015422">
    <property type="entry name" value="PyrdxlP-dep_Trfase_small"/>
</dbReference>
<keyword evidence="2" id="KW-0663">Pyridoxal phosphate</keyword>
<evidence type="ECO:0000256" key="2">
    <source>
        <dbReference type="ARBA" id="ARBA00022898"/>
    </source>
</evidence>
<dbReference type="AlphaFoldDB" id="A0A485CXS7"/>
<comment type="cofactor">
    <cofactor evidence="1">
        <name>pyridoxal 5'-phosphate</name>
        <dbReference type="ChEBI" id="CHEBI:597326"/>
    </cofactor>
</comment>
<dbReference type="Gene3D" id="3.90.1150.10">
    <property type="entry name" value="Aspartate Aminotransferase, domain 1"/>
    <property type="match status" value="1"/>
</dbReference>
<sequence length="58" mass="6303">MDDRALQKTLIEVQKVAIMPGYTYGEEGVGFVRLNAGCPREKLERGVNGLIAALRALA</sequence>
<dbReference type="InterPro" id="IPR015424">
    <property type="entry name" value="PyrdxlP-dep_Trfase"/>
</dbReference>
<dbReference type="PANTHER" id="PTHR43525">
    <property type="entry name" value="PROTEIN MALY"/>
    <property type="match status" value="1"/>
</dbReference>
<dbReference type="EMBL" id="CAADJE010000037">
    <property type="protein sequence ID" value="VFS89659.1"/>
    <property type="molecule type" value="Genomic_DNA"/>
</dbReference>